<feature type="region of interest" description="Disordered" evidence="1">
    <location>
        <begin position="259"/>
        <end position="293"/>
    </location>
</feature>
<evidence type="ECO:0008006" key="4">
    <source>
        <dbReference type="Google" id="ProtNLM"/>
    </source>
</evidence>
<accession>A0ABT3P310</accession>
<protein>
    <recommendedName>
        <fullName evidence="4">Uracil-DNA glycosylase-like domain-containing protein</fullName>
    </recommendedName>
</protein>
<dbReference type="Proteomes" id="UP001142810">
    <property type="component" value="Unassembled WGS sequence"/>
</dbReference>
<gene>
    <name evidence="2" type="ORF">OPS25_01350</name>
</gene>
<evidence type="ECO:0000256" key="1">
    <source>
        <dbReference type="SAM" id="MobiDB-lite"/>
    </source>
</evidence>
<name>A0ABT3P310_9ALTE</name>
<keyword evidence="3" id="KW-1185">Reference proteome</keyword>
<dbReference type="EMBL" id="JAPFRD010000002">
    <property type="protein sequence ID" value="MCW8107148.1"/>
    <property type="molecule type" value="Genomic_DNA"/>
</dbReference>
<proteinExistence type="predicted"/>
<sequence>MDNNQLSKFADTLSLYRDGSPFTDELLIDSQGDLDVFFSPFEHVNMLAKVVLVGISPGATQANNANVKAMELLNAGETLDVVSEKAKLTGAFSGALRNNLVRLLDYIGINQKLSISSCESLFGDNMHLLHSTSVFRYPTLLSGKPISSANKGLTNPLLKSMVDNCLTDEFAQLPQSAFYLPMGQGVDKILLYLCEKGILSRSQLLIGMPHPSGANAERIAYFLGSKTKTELSDKTNPDKIDEAKQQLLKQVGQNFSTTNITPTTVNYDKGGNSSRTSSPASVGSAKPVEEKTSQQECKNYLNMVSPSDGYMLENIERQIKRHLAALNLSVGPVKSRTSKELAIFKGSETIAYVSRKTGLKKGHMIVALHPRMATKIDQMTGELEGVSVSPGKNSRYISSSNYRGFNSKGYSSQLKSNEHQAAAFKVDVTDGLSAFKSLLGVC</sequence>
<comment type="caution">
    <text evidence="2">The sequence shown here is derived from an EMBL/GenBank/DDBJ whole genome shotgun (WGS) entry which is preliminary data.</text>
</comment>
<reference evidence="2" key="1">
    <citation type="submission" date="2022-11" db="EMBL/GenBank/DDBJ databases">
        <title>Alteromonas sp. nov., isolated from sea water of the Qingdao.</title>
        <authorList>
            <person name="Wang Q."/>
        </authorList>
    </citation>
    <scope>NUCLEOTIDE SEQUENCE</scope>
    <source>
        <strain evidence="2">ASW11-7</strain>
    </source>
</reference>
<dbReference type="RefSeq" id="WP_265615849.1">
    <property type="nucleotide sequence ID" value="NZ_JAPFRD010000002.1"/>
</dbReference>
<organism evidence="2 3">
    <name type="scientific">Alteromonas aquimaris</name>
    <dbReference type="NCBI Taxonomy" id="2998417"/>
    <lineage>
        <taxon>Bacteria</taxon>
        <taxon>Pseudomonadati</taxon>
        <taxon>Pseudomonadota</taxon>
        <taxon>Gammaproteobacteria</taxon>
        <taxon>Alteromonadales</taxon>
        <taxon>Alteromonadaceae</taxon>
        <taxon>Alteromonas/Salinimonas group</taxon>
        <taxon>Alteromonas</taxon>
    </lineage>
</organism>
<evidence type="ECO:0000313" key="3">
    <source>
        <dbReference type="Proteomes" id="UP001142810"/>
    </source>
</evidence>
<evidence type="ECO:0000313" key="2">
    <source>
        <dbReference type="EMBL" id="MCW8107148.1"/>
    </source>
</evidence>
<feature type="compositionally biased region" description="Polar residues" evidence="1">
    <location>
        <begin position="259"/>
        <end position="281"/>
    </location>
</feature>